<reference evidence="7 8" key="1">
    <citation type="journal article" date="2015" name="Sci. Rep.">
        <title>Genome of the facultative scuticociliatosis pathogen Pseudocohnilembus persalinus provides insight into its virulence through horizontal gene transfer.</title>
        <authorList>
            <person name="Xiong J."/>
            <person name="Wang G."/>
            <person name="Cheng J."/>
            <person name="Tian M."/>
            <person name="Pan X."/>
            <person name="Warren A."/>
            <person name="Jiang C."/>
            <person name="Yuan D."/>
            <person name="Miao W."/>
        </authorList>
    </citation>
    <scope>NUCLEOTIDE SEQUENCE [LARGE SCALE GENOMIC DNA]</scope>
    <source>
        <strain evidence="7">36N120E</strain>
    </source>
</reference>
<dbReference type="Pfam" id="PF10394">
    <property type="entry name" value="Hat1_N"/>
    <property type="match status" value="1"/>
</dbReference>
<dbReference type="GO" id="GO:0000781">
    <property type="term" value="C:chromosome, telomeric region"/>
    <property type="evidence" value="ECO:0007669"/>
    <property type="project" value="GOC"/>
</dbReference>
<evidence type="ECO:0000313" key="7">
    <source>
        <dbReference type="EMBL" id="KRX06989.1"/>
    </source>
</evidence>
<evidence type="ECO:0000256" key="3">
    <source>
        <dbReference type="ARBA" id="ARBA00022679"/>
    </source>
</evidence>
<organism evidence="7 8">
    <name type="scientific">Pseudocohnilembus persalinus</name>
    <name type="common">Ciliate</name>
    <dbReference type="NCBI Taxonomy" id="266149"/>
    <lineage>
        <taxon>Eukaryota</taxon>
        <taxon>Sar</taxon>
        <taxon>Alveolata</taxon>
        <taxon>Ciliophora</taxon>
        <taxon>Intramacronucleata</taxon>
        <taxon>Oligohymenophorea</taxon>
        <taxon>Scuticociliatia</taxon>
        <taxon>Philasterida</taxon>
        <taxon>Pseudocohnilembidae</taxon>
        <taxon>Pseudocohnilembus</taxon>
    </lineage>
</organism>
<dbReference type="PANTHER" id="PTHR12046">
    <property type="entry name" value="HISTONE ACETYLTRANSFERASE TYPE B CATALYTIC SUBUNIT"/>
    <property type="match status" value="1"/>
</dbReference>
<evidence type="ECO:0000256" key="5">
    <source>
        <dbReference type="ARBA" id="ARBA00048017"/>
    </source>
</evidence>
<protein>
    <recommendedName>
        <fullName evidence="2">histone acetyltransferase</fullName>
        <ecNumber evidence="2">2.3.1.48</ecNumber>
    </recommendedName>
</protein>
<evidence type="ECO:0000313" key="8">
    <source>
        <dbReference type="Proteomes" id="UP000054937"/>
    </source>
</evidence>
<dbReference type="InterPro" id="IPR017380">
    <property type="entry name" value="Hist_AcTrfase_B-typ_cat-su"/>
</dbReference>
<dbReference type="GO" id="GO:0031509">
    <property type="term" value="P:subtelomeric heterochromatin formation"/>
    <property type="evidence" value="ECO:0007669"/>
    <property type="project" value="InterPro"/>
</dbReference>
<dbReference type="InterPro" id="IPR019467">
    <property type="entry name" value="Hat1_N"/>
</dbReference>
<name>A0A0V0QY10_PSEPJ</name>
<dbReference type="AlphaFoldDB" id="A0A0V0QY10"/>
<keyword evidence="8" id="KW-1185">Reference proteome</keyword>
<dbReference type="EC" id="2.3.1.48" evidence="2"/>
<dbReference type="OMA" id="HNANECI"/>
<keyword evidence="3 7" id="KW-0808">Transferase</keyword>
<dbReference type="InParanoid" id="A0A0V0QY10"/>
<dbReference type="OrthoDB" id="10253098at2759"/>
<evidence type="ECO:0000256" key="1">
    <source>
        <dbReference type="ARBA" id="ARBA00010543"/>
    </source>
</evidence>
<feature type="domain" description="Histone acetyl transferase HAT1 N-terminal" evidence="6">
    <location>
        <begin position="27"/>
        <end position="200"/>
    </location>
</feature>
<dbReference type="Proteomes" id="UP000054937">
    <property type="component" value="Unassembled WGS sequence"/>
</dbReference>
<accession>A0A0V0QY10</accession>
<evidence type="ECO:0000256" key="4">
    <source>
        <dbReference type="ARBA" id="ARBA00023315"/>
    </source>
</evidence>
<keyword evidence="4 7" id="KW-0012">Acyltransferase</keyword>
<dbReference type="GO" id="GO:0004402">
    <property type="term" value="F:histone acetyltransferase activity"/>
    <property type="evidence" value="ECO:0007669"/>
    <property type="project" value="InterPro"/>
</dbReference>
<comment type="caution">
    <text evidence="7">The sequence shown here is derived from an EMBL/GenBank/DDBJ whole genome shotgun (WGS) entry which is preliminary data.</text>
</comment>
<dbReference type="SUPFAM" id="SSF55729">
    <property type="entry name" value="Acyl-CoA N-acyltransferases (Nat)"/>
    <property type="match status" value="1"/>
</dbReference>
<proteinExistence type="inferred from homology"/>
<dbReference type="InterPro" id="IPR016181">
    <property type="entry name" value="Acyl_CoA_acyltransferase"/>
</dbReference>
<dbReference type="GO" id="GO:0005634">
    <property type="term" value="C:nucleus"/>
    <property type="evidence" value="ECO:0007669"/>
    <property type="project" value="InterPro"/>
</dbReference>
<comment type="similarity">
    <text evidence="1">Belongs to the HAT1 family.</text>
</comment>
<gene>
    <name evidence="7" type="ORF">PPERSA_07152</name>
</gene>
<sequence length="445" mass="53256">MEETTKDLKRDNPEIKDKLIADYLARAYNVITLNFVKNEEDFNNQLKYNSIKENRQAQNLDYEQIEEINNKKLNNYNPKFTHQLFGDEESIYGYKDLSIDIYFTAGRLQKYIKIEYEDKMPDADNFMLKFDEWFFGTYTTDIQNFRQQLKVEEIFVPTGQICEQYEINGEQYKIYKSDNQCDGFDELRVNSWPILLFAIEVASYCNTSDYWTYFTIYKESPNKQNIFVGLLTMTEFHIDLNYKRNRISQVFILQQYQRQGHGLRITESVYKQSIQDEFCLQITIEDCSPEFQAVRDVVETKLVMESRYLKWLEEYQPQSICIPTILDQIKLDNNLVQAMRKKLKLPSFSIYRAFEILLLSRIKVDNPKLVELVKKKISDRIKNQMQHPPRKIPFLCLDKQIVKFDVETITQLQNKQLNQEQFYQKDTEFTLDQYKVALKKLNLLK</sequence>
<dbReference type="EMBL" id="LDAU01000090">
    <property type="protein sequence ID" value="KRX06989.1"/>
    <property type="molecule type" value="Genomic_DNA"/>
</dbReference>
<dbReference type="Gene3D" id="3.90.360.10">
    <property type="entry name" value="Histone acetyl transferase 1 (HAT1), N-terminal domain"/>
    <property type="match status" value="1"/>
</dbReference>
<dbReference type="InterPro" id="IPR037113">
    <property type="entry name" value="Hat1_N_sf"/>
</dbReference>
<evidence type="ECO:0000259" key="6">
    <source>
        <dbReference type="Pfam" id="PF10394"/>
    </source>
</evidence>
<dbReference type="Gene3D" id="3.40.630.30">
    <property type="match status" value="1"/>
</dbReference>
<comment type="catalytic activity">
    <reaction evidence="5">
        <text>L-lysyl-[protein] + acetyl-CoA = N(6)-acetyl-L-lysyl-[protein] + CoA + H(+)</text>
        <dbReference type="Rhea" id="RHEA:45948"/>
        <dbReference type="Rhea" id="RHEA-COMP:9752"/>
        <dbReference type="Rhea" id="RHEA-COMP:10731"/>
        <dbReference type="ChEBI" id="CHEBI:15378"/>
        <dbReference type="ChEBI" id="CHEBI:29969"/>
        <dbReference type="ChEBI" id="CHEBI:57287"/>
        <dbReference type="ChEBI" id="CHEBI:57288"/>
        <dbReference type="ChEBI" id="CHEBI:61930"/>
        <dbReference type="EC" id="2.3.1.48"/>
    </reaction>
</comment>
<evidence type="ECO:0000256" key="2">
    <source>
        <dbReference type="ARBA" id="ARBA00013184"/>
    </source>
</evidence>